<protein>
    <submittedName>
        <fullName evidence="2">Uncharacterized protein</fullName>
    </submittedName>
</protein>
<organism evidence="2 3">
    <name type="scientific">Filobasidium floriforme</name>
    <dbReference type="NCBI Taxonomy" id="5210"/>
    <lineage>
        <taxon>Eukaryota</taxon>
        <taxon>Fungi</taxon>
        <taxon>Dikarya</taxon>
        <taxon>Basidiomycota</taxon>
        <taxon>Agaricomycotina</taxon>
        <taxon>Tremellomycetes</taxon>
        <taxon>Filobasidiales</taxon>
        <taxon>Filobasidiaceae</taxon>
        <taxon>Filobasidium</taxon>
    </lineage>
</organism>
<evidence type="ECO:0000313" key="2">
    <source>
        <dbReference type="EMBL" id="KAG7530686.1"/>
    </source>
</evidence>
<evidence type="ECO:0000256" key="1">
    <source>
        <dbReference type="SAM" id="MobiDB-lite"/>
    </source>
</evidence>
<accession>A0A8K0NRW1</accession>
<proteinExistence type="predicted"/>
<reference evidence="2" key="1">
    <citation type="submission" date="2020-04" db="EMBL/GenBank/DDBJ databases">
        <title>Analysis of mating type loci in Filobasidium floriforme.</title>
        <authorList>
            <person name="Nowrousian M."/>
        </authorList>
    </citation>
    <scope>NUCLEOTIDE SEQUENCE</scope>
    <source>
        <strain evidence="2">CBS 6242</strain>
    </source>
</reference>
<feature type="compositionally biased region" description="Polar residues" evidence="1">
    <location>
        <begin position="151"/>
        <end position="164"/>
    </location>
</feature>
<feature type="region of interest" description="Disordered" evidence="1">
    <location>
        <begin position="132"/>
        <end position="164"/>
    </location>
</feature>
<feature type="compositionally biased region" description="Polar residues" evidence="1">
    <location>
        <begin position="234"/>
        <end position="251"/>
    </location>
</feature>
<dbReference type="EMBL" id="JABELV010000111">
    <property type="protein sequence ID" value="KAG7530686.1"/>
    <property type="molecule type" value="Genomic_DNA"/>
</dbReference>
<name>A0A8K0NRW1_9TREE</name>
<evidence type="ECO:0000313" key="3">
    <source>
        <dbReference type="Proteomes" id="UP000812966"/>
    </source>
</evidence>
<sequence>MACNTSQDKKYGYGLQYVAGNAIEAMHNLQRPHTLPNPIGNDLPDDDGRQASYFRNHPHENTPVTPRDWHRPPTQDEIRAINSGKALCPSVDVSQNLQDSQPMLLPGGYAASGSHFSMHGTFVGQNDYGQVPPSQNLDYAESYPSAPGLVSQPNTSYQQSANGGYNNAPSYSTIPSSYAPFSEVGAHTHQPFNDPIAPGYGSQHPPSLVGNEHGSQYPSSVFATENGGWHPPSVITTGDGSQYGPSSNVGTPPQGGWGWPQASGNMYTHGS</sequence>
<dbReference type="AlphaFoldDB" id="A0A8K0NRW1"/>
<dbReference type="Proteomes" id="UP000812966">
    <property type="component" value="Unassembled WGS sequence"/>
</dbReference>
<feature type="compositionally biased region" description="Polar residues" evidence="1">
    <location>
        <begin position="213"/>
        <end position="223"/>
    </location>
</feature>
<feature type="region of interest" description="Disordered" evidence="1">
    <location>
        <begin position="185"/>
        <end position="271"/>
    </location>
</feature>
<comment type="caution">
    <text evidence="2">The sequence shown here is derived from an EMBL/GenBank/DDBJ whole genome shotgun (WGS) entry which is preliminary data.</text>
</comment>
<feature type="compositionally biased region" description="Polar residues" evidence="1">
    <location>
        <begin position="262"/>
        <end position="271"/>
    </location>
</feature>
<keyword evidence="3" id="KW-1185">Reference proteome</keyword>
<gene>
    <name evidence="2" type="ORF">FFLO_04856</name>
</gene>